<reference evidence="2" key="2">
    <citation type="submission" date="2020-10" db="EMBL/GenBank/DDBJ databases">
        <authorList>
            <person name="Cooper E.A."/>
            <person name="Brenton Z.W."/>
            <person name="Flinn B.S."/>
            <person name="Jenkins J."/>
            <person name="Shu S."/>
            <person name="Flowers D."/>
            <person name="Luo F."/>
            <person name="Wang Y."/>
            <person name="Xia P."/>
            <person name="Barry K."/>
            <person name="Daum C."/>
            <person name="Lipzen A."/>
            <person name="Yoshinaga Y."/>
            <person name="Schmutz J."/>
            <person name="Saski C."/>
            <person name="Vermerris W."/>
            <person name="Kresovich S."/>
        </authorList>
    </citation>
    <scope>NUCLEOTIDE SEQUENCE</scope>
</reference>
<dbReference type="AlphaFoldDB" id="A0A921QHB8"/>
<proteinExistence type="predicted"/>
<dbReference type="EMBL" id="CM027687">
    <property type="protein sequence ID" value="KAG0520410.1"/>
    <property type="molecule type" value="Genomic_DNA"/>
</dbReference>
<keyword evidence="1" id="KW-0732">Signal</keyword>
<dbReference type="Proteomes" id="UP000807115">
    <property type="component" value="Chromosome 8"/>
</dbReference>
<evidence type="ECO:0000313" key="2">
    <source>
        <dbReference type="EMBL" id="KAG0520410.1"/>
    </source>
</evidence>
<organism evidence="2 3">
    <name type="scientific">Sorghum bicolor</name>
    <name type="common">Sorghum</name>
    <name type="synonym">Sorghum vulgare</name>
    <dbReference type="NCBI Taxonomy" id="4558"/>
    <lineage>
        <taxon>Eukaryota</taxon>
        <taxon>Viridiplantae</taxon>
        <taxon>Streptophyta</taxon>
        <taxon>Embryophyta</taxon>
        <taxon>Tracheophyta</taxon>
        <taxon>Spermatophyta</taxon>
        <taxon>Magnoliopsida</taxon>
        <taxon>Liliopsida</taxon>
        <taxon>Poales</taxon>
        <taxon>Poaceae</taxon>
        <taxon>PACMAD clade</taxon>
        <taxon>Panicoideae</taxon>
        <taxon>Andropogonodae</taxon>
        <taxon>Andropogoneae</taxon>
        <taxon>Sorghinae</taxon>
        <taxon>Sorghum</taxon>
    </lineage>
</organism>
<gene>
    <name evidence="2" type="ORF">BDA96_08G071800</name>
</gene>
<feature type="chain" id="PRO_5037273347" evidence="1">
    <location>
        <begin position="27"/>
        <end position="101"/>
    </location>
</feature>
<accession>A0A921QHB8</accession>
<reference evidence="2" key="1">
    <citation type="journal article" date="2019" name="BMC Genomics">
        <title>A new reference genome for Sorghum bicolor reveals high levels of sequence similarity between sweet and grain genotypes: implications for the genetics of sugar metabolism.</title>
        <authorList>
            <person name="Cooper E.A."/>
            <person name="Brenton Z.W."/>
            <person name="Flinn B.S."/>
            <person name="Jenkins J."/>
            <person name="Shu S."/>
            <person name="Flowers D."/>
            <person name="Luo F."/>
            <person name="Wang Y."/>
            <person name="Xia P."/>
            <person name="Barry K."/>
            <person name="Daum C."/>
            <person name="Lipzen A."/>
            <person name="Yoshinaga Y."/>
            <person name="Schmutz J."/>
            <person name="Saski C."/>
            <person name="Vermerris W."/>
            <person name="Kresovich S."/>
        </authorList>
    </citation>
    <scope>NUCLEOTIDE SEQUENCE</scope>
</reference>
<comment type="caution">
    <text evidence="2">The sequence shown here is derived from an EMBL/GenBank/DDBJ whole genome shotgun (WGS) entry which is preliminary data.</text>
</comment>
<name>A0A921QHB8_SORBI</name>
<feature type="signal peptide" evidence="1">
    <location>
        <begin position="1"/>
        <end position="26"/>
    </location>
</feature>
<protein>
    <submittedName>
        <fullName evidence="2">Uncharacterized protein</fullName>
    </submittedName>
</protein>
<evidence type="ECO:0000256" key="1">
    <source>
        <dbReference type="SAM" id="SignalP"/>
    </source>
</evidence>
<evidence type="ECO:0000313" key="3">
    <source>
        <dbReference type="Proteomes" id="UP000807115"/>
    </source>
</evidence>
<sequence length="101" mass="10594">MSSSSTKRCIVATMVVVFLLQATVDAGRLFQFQGDDANNGGAAIISLPSDNKAGCEDGYKAVCVPAFFAHHHRAMVAGKNLNDAICGPNRCFVFPGACVPC</sequence>